<keyword evidence="1" id="KW-1133">Transmembrane helix</keyword>
<feature type="transmembrane region" description="Helical" evidence="1">
    <location>
        <begin position="149"/>
        <end position="175"/>
    </location>
</feature>
<dbReference type="PANTHER" id="PTHR30590">
    <property type="entry name" value="INNER MEMBRANE PROTEIN"/>
    <property type="match status" value="1"/>
</dbReference>
<feature type="domain" description="DUF418" evidence="2">
    <location>
        <begin position="181"/>
        <end position="321"/>
    </location>
</feature>
<dbReference type="Proteomes" id="UP001596004">
    <property type="component" value="Unassembled WGS sequence"/>
</dbReference>
<feature type="transmembrane region" description="Helical" evidence="1">
    <location>
        <begin position="67"/>
        <end position="85"/>
    </location>
</feature>
<feature type="transmembrane region" description="Helical" evidence="1">
    <location>
        <begin position="187"/>
        <end position="207"/>
    </location>
</feature>
<dbReference type="Pfam" id="PF04235">
    <property type="entry name" value="DUF418"/>
    <property type="match status" value="1"/>
</dbReference>
<keyword evidence="1" id="KW-0472">Membrane</keyword>
<evidence type="ECO:0000256" key="1">
    <source>
        <dbReference type="SAM" id="Phobius"/>
    </source>
</evidence>
<reference evidence="4" key="1">
    <citation type="journal article" date="2019" name="Int. J. Syst. Evol. Microbiol.">
        <title>The Global Catalogue of Microorganisms (GCM) 10K type strain sequencing project: providing services to taxonomists for standard genome sequencing and annotation.</title>
        <authorList>
            <consortium name="The Broad Institute Genomics Platform"/>
            <consortium name="The Broad Institute Genome Sequencing Center for Infectious Disease"/>
            <person name="Wu L."/>
            <person name="Ma J."/>
        </authorList>
    </citation>
    <scope>NUCLEOTIDE SEQUENCE [LARGE SCALE GENOMIC DNA]</scope>
    <source>
        <strain evidence="4">CGMCC 4.7132</strain>
    </source>
</reference>
<organism evidence="3 4">
    <name type="scientific">Sphaerisporangium dianthi</name>
    <dbReference type="NCBI Taxonomy" id="1436120"/>
    <lineage>
        <taxon>Bacteria</taxon>
        <taxon>Bacillati</taxon>
        <taxon>Actinomycetota</taxon>
        <taxon>Actinomycetes</taxon>
        <taxon>Streptosporangiales</taxon>
        <taxon>Streptosporangiaceae</taxon>
        <taxon>Sphaerisporangium</taxon>
    </lineage>
</organism>
<feature type="transmembrane region" description="Helical" evidence="1">
    <location>
        <begin position="282"/>
        <end position="302"/>
    </location>
</feature>
<protein>
    <submittedName>
        <fullName evidence="3">DUF418 domain-containing protein</fullName>
    </submittedName>
</protein>
<dbReference type="InterPro" id="IPR052529">
    <property type="entry name" value="Bact_Transport_Assoc"/>
</dbReference>
<dbReference type="RefSeq" id="WP_380840401.1">
    <property type="nucleotide sequence ID" value="NZ_JBHSFP010000007.1"/>
</dbReference>
<dbReference type="InterPro" id="IPR007349">
    <property type="entry name" value="DUF418"/>
</dbReference>
<evidence type="ECO:0000313" key="3">
    <source>
        <dbReference type="EMBL" id="MFC4531736.1"/>
    </source>
</evidence>
<feature type="transmembrane region" description="Helical" evidence="1">
    <location>
        <begin position="97"/>
        <end position="114"/>
    </location>
</feature>
<keyword evidence="4" id="KW-1185">Reference proteome</keyword>
<comment type="caution">
    <text evidence="3">The sequence shown here is derived from an EMBL/GenBank/DDBJ whole genome shotgun (WGS) entry which is preliminary data.</text>
</comment>
<keyword evidence="1" id="KW-0812">Transmembrane</keyword>
<accession>A0ABV9CFQ5</accession>
<proteinExistence type="predicted"/>
<feature type="transmembrane region" description="Helical" evidence="1">
    <location>
        <begin position="120"/>
        <end position="137"/>
    </location>
</feature>
<name>A0ABV9CFQ5_9ACTN</name>
<evidence type="ECO:0000259" key="2">
    <source>
        <dbReference type="Pfam" id="PF04235"/>
    </source>
</evidence>
<feature type="transmembrane region" description="Helical" evidence="1">
    <location>
        <begin position="252"/>
        <end position="275"/>
    </location>
</feature>
<dbReference type="EMBL" id="JBHSFP010000007">
    <property type="protein sequence ID" value="MFC4531736.1"/>
    <property type="molecule type" value="Genomic_DNA"/>
</dbReference>
<feature type="transmembrane region" description="Helical" evidence="1">
    <location>
        <begin position="219"/>
        <end position="240"/>
    </location>
</feature>
<evidence type="ECO:0000313" key="4">
    <source>
        <dbReference type="Proteomes" id="UP001596004"/>
    </source>
</evidence>
<sequence length="339" mass="37097">MVARFVRSYEERREPAPTRIRELDAVRGFAVCGITIVNTWQHTSDAVHRHTTTPTDWLAENLLQSRFFPIFSFLFGIGFVLFLRSAARRTAHPRLVLLRRLAALAALGLLHRLLSPGEVLVPYALTGALVLLPASYLRRWAVLAAGIAASLWAVLFHAGGVWLIPGLFLLGMAVIEYAPGTRALRAAFLVSAPLAVALTGAWTYLWAHQETFRFPFTVSVYPLAGLAAATAYCTGLLLVLDRAPRLMAVLEPLGRIALTAYVTGTLVTLAALPLLVRDGSRAGVLAVALAAIVALAAFARWWTARYRYGPLEWAWRCVTWWEPVPNRRPRASAAGGPGL</sequence>
<gene>
    <name evidence="3" type="ORF">ACFO60_13245</name>
</gene>
<dbReference type="PANTHER" id="PTHR30590:SF3">
    <property type="entry name" value="HYPOTHETICAL MEMBRANE SPANNING PROTEIN"/>
    <property type="match status" value="1"/>
</dbReference>